<proteinExistence type="predicted"/>
<gene>
    <name evidence="2" type="ORF">BWI75_12825</name>
</gene>
<evidence type="ECO:0000313" key="3">
    <source>
        <dbReference type="Proteomes" id="UP000441797"/>
    </source>
</evidence>
<keyword evidence="1" id="KW-0472">Membrane</keyword>
<dbReference type="EMBL" id="NAPY01000018">
    <property type="protein sequence ID" value="MUL37195.1"/>
    <property type="molecule type" value="Genomic_DNA"/>
</dbReference>
<dbReference type="OrthoDB" id="572373at2"/>
<feature type="transmembrane region" description="Helical" evidence="1">
    <location>
        <begin position="12"/>
        <end position="35"/>
    </location>
</feature>
<feature type="transmembrane region" description="Helical" evidence="1">
    <location>
        <begin position="101"/>
        <end position="124"/>
    </location>
</feature>
<keyword evidence="1" id="KW-0812">Transmembrane</keyword>
<protein>
    <recommendedName>
        <fullName evidence="4">DUF4383 domain-containing protein</fullName>
    </recommendedName>
</protein>
<evidence type="ECO:0008006" key="4">
    <source>
        <dbReference type="Google" id="ProtNLM"/>
    </source>
</evidence>
<keyword evidence="3" id="KW-1185">Reference proteome</keyword>
<dbReference type="RefSeq" id="WP_105220427.1">
    <property type="nucleotide sequence ID" value="NZ_CAWNSU010000059.1"/>
</dbReference>
<keyword evidence="1" id="KW-1133">Transmembrane helix</keyword>
<comment type="caution">
    <text evidence="2">The sequence shown here is derived from an EMBL/GenBank/DDBJ whole genome shotgun (WGS) entry which is preliminary data.</text>
</comment>
<organism evidence="2 3">
    <name type="scientific">Gloeocapsopsis dulcis AAB1 = 1H9</name>
    <dbReference type="NCBI Taxonomy" id="1433147"/>
    <lineage>
        <taxon>Bacteria</taxon>
        <taxon>Bacillati</taxon>
        <taxon>Cyanobacteriota</taxon>
        <taxon>Cyanophyceae</taxon>
        <taxon>Oscillatoriophycideae</taxon>
        <taxon>Chroococcales</taxon>
        <taxon>Chroococcaceae</taxon>
        <taxon>Gloeocapsopsis</taxon>
        <taxon>Gloeocapsopsis dulcis</taxon>
    </lineage>
</organism>
<dbReference type="AlphaFoldDB" id="A0A6N8FXZ7"/>
<dbReference type="Pfam" id="PF14325">
    <property type="entry name" value="DUF4383"/>
    <property type="match status" value="1"/>
</dbReference>
<name>A0A6N8FXZ7_9CHRO</name>
<accession>A0A6N8FXZ7</accession>
<evidence type="ECO:0000313" key="2">
    <source>
        <dbReference type="EMBL" id="MUL37195.1"/>
    </source>
</evidence>
<feature type="transmembrane region" description="Helical" evidence="1">
    <location>
        <begin position="69"/>
        <end position="89"/>
    </location>
</feature>
<reference evidence="2 3" key="1">
    <citation type="journal article" date="2019" name="Front. Microbiol.">
        <title>Genomic Features for Desiccation Tolerance and Sugar Biosynthesis in the Extremophile Gloeocapsopsis sp. UTEX B3054.</title>
        <authorList>
            <person name="Urrejola C."/>
            <person name="Alcorta J."/>
            <person name="Salas L."/>
            <person name="Vasquez M."/>
            <person name="Polz M.F."/>
            <person name="Vicuna R."/>
            <person name="Diez B."/>
        </authorList>
    </citation>
    <scope>NUCLEOTIDE SEQUENCE [LARGE SCALE GENOMIC DNA]</scope>
    <source>
        <strain evidence="2 3">1H9</strain>
    </source>
</reference>
<dbReference type="Proteomes" id="UP000441797">
    <property type="component" value="Unassembled WGS sequence"/>
</dbReference>
<sequence>MENTNTANLTERYCALIIGVLFLIVGIAGFIPAFVSLQGSNATNIPANEIHSAYNLGYGYIFGLFPTNLLHNIVRTAVGLLGITSYFSLSSARIFNRGFAISYALLAIMGLLPFARTTFGLMPIFGNNVWFNALSAIATAYYGIVIPAKVKGSNLSEQL</sequence>
<feature type="transmembrane region" description="Helical" evidence="1">
    <location>
        <begin position="130"/>
        <end position="150"/>
    </location>
</feature>
<evidence type="ECO:0000256" key="1">
    <source>
        <dbReference type="SAM" id="Phobius"/>
    </source>
</evidence>